<reference evidence="2" key="3">
    <citation type="journal article" date="2017" name="Nature">
        <title>Genome sequence of the progenitor of the wheat D genome Aegilops tauschii.</title>
        <authorList>
            <person name="Luo M.C."/>
            <person name="Gu Y.Q."/>
            <person name="Puiu D."/>
            <person name="Wang H."/>
            <person name="Twardziok S.O."/>
            <person name="Deal K.R."/>
            <person name="Huo N."/>
            <person name="Zhu T."/>
            <person name="Wang L."/>
            <person name="Wang Y."/>
            <person name="McGuire P.E."/>
            <person name="Liu S."/>
            <person name="Long H."/>
            <person name="Ramasamy R.K."/>
            <person name="Rodriguez J.C."/>
            <person name="Van S.L."/>
            <person name="Yuan L."/>
            <person name="Wang Z."/>
            <person name="Xia Z."/>
            <person name="Xiao L."/>
            <person name="Anderson O.D."/>
            <person name="Ouyang S."/>
            <person name="Liang Y."/>
            <person name="Zimin A.V."/>
            <person name="Pertea G."/>
            <person name="Qi P."/>
            <person name="Bennetzen J.L."/>
            <person name="Dai X."/>
            <person name="Dawson M.W."/>
            <person name="Muller H.G."/>
            <person name="Kugler K."/>
            <person name="Rivarola-Duarte L."/>
            <person name="Spannagl M."/>
            <person name="Mayer K.F.X."/>
            <person name="Lu F.H."/>
            <person name="Bevan M.W."/>
            <person name="Leroy P."/>
            <person name="Li P."/>
            <person name="You F.M."/>
            <person name="Sun Q."/>
            <person name="Liu Z."/>
            <person name="Lyons E."/>
            <person name="Wicker T."/>
            <person name="Salzberg S.L."/>
            <person name="Devos K.M."/>
            <person name="Dvorak J."/>
        </authorList>
    </citation>
    <scope>NUCLEOTIDE SEQUENCE [LARGE SCALE GENOMIC DNA]</scope>
    <source>
        <strain evidence="2">cv. AL8/78</strain>
    </source>
</reference>
<dbReference type="PANTHER" id="PTHR36479">
    <property type="entry name" value="ULP_PROTEASE DOMAIN-CONTAINING PROTEIN"/>
    <property type="match status" value="1"/>
</dbReference>
<name>A0A453BGI3_AEGTS</name>
<dbReference type="GeneID" id="109774283"/>
<dbReference type="Gramene" id="AET2Gv20498800.11">
    <property type="protein sequence ID" value="AET2Gv20498800.11"/>
    <property type="gene ID" value="AET2Gv20498800"/>
</dbReference>
<reference evidence="3" key="2">
    <citation type="journal article" date="2017" name="Nat. Plants">
        <title>The Aegilops tauschii genome reveals multiple impacts of transposons.</title>
        <authorList>
            <person name="Zhao G."/>
            <person name="Zou C."/>
            <person name="Li K."/>
            <person name="Wang K."/>
            <person name="Li T."/>
            <person name="Gao L."/>
            <person name="Zhang X."/>
            <person name="Wang H."/>
            <person name="Yang Z."/>
            <person name="Liu X."/>
            <person name="Jiang W."/>
            <person name="Mao L."/>
            <person name="Kong X."/>
            <person name="Jiao Y."/>
            <person name="Jia J."/>
        </authorList>
    </citation>
    <scope>NUCLEOTIDE SEQUENCE [LARGE SCALE GENOMIC DNA]</scope>
    <source>
        <strain evidence="3">cv. AL8/78</strain>
    </source>
</reference>
<dbReference type="Gramene" id="AET2Gv20498800.16">
    <property type="protein sequence ID" value="AET2Gv20498800.16"/>
    <property type="gene ID" value="AET2Gv20498800"/>
</dbReference>
<dbReference type="Gramene" id="AET2Gv20498800.17">
    <property type="protein sequence ID" value="AET2Gv20498800.17"/>
    <property type="gene ID" value="AET2Gv20498800"/>
</dbReference>
<organism evidence="2 3">
    <name type="scientific">Aegilops tauschii subsp. strangulata</name>
    <name type="common">Goatgrass</name>
    <dbReference type="NCBI Taxonomy" id="200361"/>
    <lineage>
        <taxon>Eukaryota</taxon>
        <taxon>Viridiplantae</taxon>
        <taxon>Streptophyta</taxon>
        <taxon>Embryophyta</taxon>
        <taxon>Tracheophyta</taxon>
        <taxon>Spermatophyta</taxon>
        <taxon>Magnoliopsida</taxon>
        <taxon>Liliopsida</taxon>
        <taxon>Poales</taxon>
        <taxon>Poaceae</taxon>
        <taxon>BOP clade</taxon>
        <taxon>Pooideae</taxon>
        <taxon>Triticodae</taxon>
        <taxon>Triticeae</taxon>
        <taxon>Triticinae</taxon>
        <taxon>Aegilops</taxon>
    </lineage>
</organism>
<dbReference type="Gramene" id="AET2Gv20498800.24">
    <property type="protein sequence ID" value="AET2Gv20498800.24"/>
    <property type="gene ID" value="AET2Gv20498800"/>
</dbReference>
<accession>A0A453BGI3</accession>
<reference evidence="2" key="5">
    <citation type="journal article" date="2021" name="G3 (Bethesda)">
        <title>Aegilops tauschii genome assembly Aet v5.0 features greater sequence contiguity and improved annotation.</title>
        <authorList>
            <person name="Wang L."/>
            <person name="Zhu T."/>
            <person name="Rodriguez J.C."/>
            <person name="Deal K.R."/>
            <person name="Dubcovsky J."/>
            <person name="McGuire P.E."/>
            <person name="Lux T."/>
            <person name="Spannagl M."/>
            <person name="Mayer K.F.X."/>
            <person name="Baldrich P."/>
            <person name="Meyers B.C."/>
            <person name="Huo N."/>
            <person name="Gu Y.Q."/>
            <person name="Zhou H."/>
            <person name="Devos K.M."/>
            <person name="Bennetzen J.L."/>
            <person name="Unver T."/>
            <person name="Budak H."/>
            <person name="Gulick P.J."/>
            <person name="Galiba G."/>
            <person name="Kalapos B."/>
            <person name="Nelson D.R."/>
            <person name="Li P."/>
            <person name="You F.M."/>
            <person name="Luo M.C."/>
            <person name="Dvorak J."/>
        </authorList>
    </citation>
    <scope>NUCLEOTIDE SEQUENCE [LARGE SCALE GENOMIC DNA]</scope>
    <source>
        <strain evidence="2">cv. AL8/78</strain>
    </source>
</reference>
<protein>
    <recommendedName>
        <fullName evidence="4">Ubiquitin-like protease family profile domain-containing protein</fullName>
    </recommendedName>
</protein>
<dbReference type="RefSeq" id="XP_073364481.1">
    <property type="nucleotide sequence ID" value="XM_073508380.1"/>
</dbReference>
<dbReference type="Gramene" id="AET2Gv20498800.21">
    <property type="protein sequence ID" value="AET2Gv20498800.21"/>
    <property type="gene ID" value="AET2Gv20498800"/>
</dbReference>
<dbReference type="EnsemblPlants" id="AET2Gv20498800.20">
    <property type="protein sequence ID" value="AET2Gv20498800.20"/>
    <property type="gene ID" value="AET2Gv20498800"/>
</dbReference>
<dbReference type="EnsemblPlants" id="AET2Gv20498800.13">
    <property type="protein sequence ID" value="AET2Gv20498800.13"/>
    <property type="gene ID" value="AET2Gv20498800"/>
</dbReference>
<feature type="region of interest" description="Disordered" evidence="1">
    <location>
        <begin position="1"/>
        <end position="25"/>
    </location>
</feature>
<proteinExistence type="predicted"/>
<reference evidence="2" key="4">
    <citation type="submission" date="2019-03" db="UniProtKB">
        <authorList>
            <consortium name="EnsemblPlants"/>
        </authorList>
    </citation>
    <scope>IDENTIFICATION</scope>
</reference>
<dbReference type="EnsemblPlants" id="AET2Gv20498800.11">
    <property type="protein sequence ID" value="AET2Gv20498800.11"/>
    <property type="gene ID" value="AET2Gv20498800"/>
</dbReference>
<dbReference type="Proteomes" id="UP000015105">
    <property type="component" value="Chromosome 2D"/>
</dbReference>
<dbReference type="Gramene" id="AET2Gv20498800.20">
    <property type="protein sequence ID" value="AET2Gv20498800.20"/>
    <property type="gene ID" value="AET2Gv20498800"/>
</dbReference>
<dbReference type="Gramene" id="AET2Gv20498800.14">
    <property type="protein sequence ID" value="AET2Gv20498800.14"/>
    <property type="gene ID" value="AET2Gv20498800"/>
</dbReference>
<feature type="compositionally biased region" description="Basic and acidic residues" evidence="1">
    <location>
        <begin position="1"/>
        <end position="10"/>
    </location>
</feature>
<keyword evidence="3" id="KW-1185">Reference proteome</keyword>
<dbReference type="EnsemblPlants" id="AET2Gv20498800.24">
    <property type="protein sequence ID" value="AET2Gv20498800.24"/>
    <property type="gene ID" value="AET2Gv20498800"/>
</dbReference>
<sequence length="321" mass="35967">MSHVLDKSNVDHGASAPARLSGNPVEVPEGLAAKLKDIISKAAMRGNYSAEPQPEVEPNVDEVGADGASEETDSDDLGVSINEIDSSQTVSSFTQTPATPEAVQRMKDLYFAVMRLRKDKNKKYVPNDLYFAVMRLRKDKNKKDEVLFENAFCKATVKQVAEFFRVGGMLNTAVAAVGIFLLHSKYQNSSKMVAPFHISQSIWKGSFDNRHLIRFFSAYADEPLDKKDIVLFGVFDPPATREGAGHYCVVALNIKHRRFELLDSWHLPGTESGIRVINRMAKNIKQLWRNGSSERKKKKLDPANIDHFRLQHAVVPQQENP</sequence>
<dbReference type="InterPro" id="IPR038765">
    <property type="entry name" value="Papain-like_cys_pep_sf"/>
</dbReference>
<dbReference type="EnsemblPlants" id="AET2Gv20498800.16">
    <property type="protein sequence ID" value="AET2Gv20498800.16"/>
    <property type="gene ID" value="AET2Gv20498800"/>
</dbReference>
<dbReference type="AlphaFoldDB" id="A0A453BGI3"/>
<dbReference type="Gene3D" id="3.40.395.10">
    <property type="entry name" value="Adenoviral Proteinase, Chain A"/>
    <property type="match status" value="1"/>
</dbReference>
<dbReference type="EnsemblPlants" id="AET2Gv20498800.17">
    <property type="protein sequence ID" value="AET2Gv20498800.17"/>
    <property type="gene ID" value="AET2Gv20498800"/>
</dbReference>
<dbReference type="EnsemblPlants" id="AET2Gv20498800.15">
    <property type="protein sequence ID" value="AET2Gv20498800.15"/>
    <property type="gene ID" value="AET2Gv20498800"/>
</dbReference>
<dbReference type="SUPFAM" id="SSF54001">
    <property type="entry name" value="Cysteine proteinases"/>
    <property type="match status" value="1"/>
</dbReference>
<evidence type="ECO:0008006" key="4">
    <source>
        <dbReference type="Google" id="ProtNLM"/>
    </source>
</evidence>
<dbReference type="EnsemblPlants" id="AET2Gv20498800.21">
    <property type="protein sequence ID" value="AET2Gv20498800.21"/>
    <property type="gene ID" value="AET2Gv20498800"/>
</dbReference>
<dbReference type="EnsemblPlants" id="AET2Gv20498800.14">
    <property type="protein sequence ID" value="AET2Gv20498800.14"/>
    <property type="gene ID" value="AET2Gv20498800"/>
</dbReference>
<dbReference type="Gramene" id="AET2Gv20498800.15">
    <property type="protein sequence ID" value="AET2Gv20498800.15"/>
    <property type="gene ID" value="AET2Gv20498800"/>
</dbReference>
<evidence type="ECO:0000313" key="2">
    <source>
        <dbReference type="EnsemblPlants" id="AET2Gv20498800.14"/>
    </source>
</evidence>
<dbReference type="Gramene" id="AET2Gv20498800.13">
    <property type="protein sequence ID" value="AET2Gv20498800.13"/>
    <property type="gene ID" value="AET2Gv20498800"/>
</dbReference>
<reference evidence="3" key="1">
    <citation type="journal article" date="2014" name="Science">
        <title>Ancient hybridizations among the ancestral genomes of bread wheat.</title>
        <authorList>
            <consortium name="International Wheat Genome Sequencing Consortium,"/>
            <person name="Marcussen T."/>
            <person name="Sandve S.R."/>
            <person name="Heier L."/>
            <person name="Spannagl M."/>
            <person name="Pfeifer M."/>
            <person name="Jakobsen K.S."/>
            <person name="Wulff B.B."/>
            <person name="Steuernagel B."/>
            <person name="Mayer K.F."/>
            <person name="Olsen O.A."/>
        </authorList>
    </citation>
    <scope>NUCLEOTIDE SEQUENCE [LARGE SCALE GENOMIC DNA]</scope>
    <source>
        <strain evidence="3">cv. AL8/78</strain>
    </source>
</reference>
<feature type="compositionally biased region" description="Acidic residues" evidence="1">
    <location>
        <begin position="58"/>
        <end position="76"/>
    </location>
</feature>
<dbReference type="PANTHER" id="PTHR36479:SF11">
    <property type="entry name" value="NPH3 DOMAIN-CONTAINING PROTEIN"/>
    <property type="match status" value="1"/>
</dbReference>
<evidence type="ECO:0000313" key="3">
    <source>
        <dbReference type="Proteomes" id="UP000015105"/>
    </source>
</evidence>
<evidence type="ECO:0000256" key="1">
    <source>
        <dbReference type="SAM" id="MobiDB-lite"/>
    </source>
</evidence>
<feature type="region of interest" description="Disordered" evidence="1">
    <location>
        <begin position="46"/>
        <end position="76"/>
    </location>
</feature>